<gene>
    <name evidence="1" type="primary">dnaX</name>
    <name evidence="1" type="ORF">E0946_05955</name>
</gene>
<sequence length="415" mass="47132">YKIYIIDEVHMLSKNAFNALLKTLEEPPDNVIFIFATTEPYKVLPTIISRCQRYDFKRIPIDAIVKRVGEIMQEENIEIDAESLHLIARKADGSLRDALSLADQVLSYCGNKVTIDKVRDIFGLIPTQIYCNIMKLLHSKNNAGLLQQLQHIFEGGADLQEFINNLLEFLRIVLLRKIGMSPEEVTSEEYPAYDEIASLFSQENLLYMMSMLMQTRTELKSSGNPYLIFELTMIKLCKLDEMEDLGEVIARLKSQPLTKVVPQTPKQTVSKGATTPVNIESKPDIIPSAEPEVIDKKELTQENLTELWDKIVARVIQIGRMAGLALKEANFKVSSGFKIIIQLSRKSSLDAVQGKKEDIEQIIGEYFQTQPRLELELISGNTVDSIVIPHKTLEDLKKMNENLARYIEITDSKLI</sequence>
<name>A0AC61QI90_9BACT</name>
<dbReference type="EC" id="2.7.7.7" evidence="1"/>
<feature type="non-terminal residue" evidence="1">
    <location>
        <position position="1"/>
    </location>
</feature>
<evidence type="ECO:0000313" key="1">
    <source>
        <dbReference type="EMBL" id="TDF72675.1"/>
    </source>
</evidence>
<reference evidence="1" key="1">
    <citation type="submission" date="2019-03" db="EMBL/GenBank/DDBJ databases">
        <title>Candidatus Syntrophosphaera thermopropionivorans: a novel player in syntrophic propionate oxidation during anaerobic digestion.</title>
        <authorList>
            <person name="Dyksma S."/>
        </authorList>
    </citation>
    <scope>NUCLEOTIDE SEQUENCE</scope>
    <source>
        <strain evidence="1">W5</strain>
    </source>
</reference>
<accession>A0AC61QI90</accession>
<evidence type="ECO:0000313" key="2">
    <source>
        <dbReference type="Proteomes" id="UP000294588"/>
    </source>
</evidence>
<dbReference type="Proteomes" id="UP000294588">
    <property type="component" value="Unassembled WGS sequence"/>
</dbReference>
<keyword evidence="1" id="KW-0808">Transferase</keyword>
<keyword evidence="1" id="KW-0548">Nucleotidyltransferase</keyword>
<organism evidence="1 2">
    <name type="scientific">Candidatus Syntrophosphaera thermopropionivorans</name>
    <dbReference type="NCBI Taxonomy" id="2593015"/>
    <lineage>
        <taxon>Bacteria</taxon>
        <taxon>Pseudomonadati</taxon>
        <taxon>Candidatus Cloacimonadota</taxon>
        <taxon>Candidatus Cloacimonadia</taxon>
        <taxon>Candidatus Cloacimonadales</taxon>
        <taxon>Candidatus Cloacimonadaceae</taxon>
        <taxon>Candidatus Syntrophosphaera</taxon>
    </lineage>
</organism>
<proteinExistence type="predicted"/>
<comment type="caution">
    <text evidence="1">The sequence shown here is derived from an EMBL/GenBank/DDBJ whole genome shotgun (WGS) entry which is preliminary data.</text>
</comment>
<keyword evidence="2" id="KW-1185">Reference proteome</keyword>
<protein>
    <submittedName>
        <fullName evidence="1">DNA polymerase III subunit gamma/tau</fullName>
        <ecNumber evidence="1">2.7.7.7</ecNumber>
    </submittedName>
</protein>
<dbReference type="EMBL" id="SMOG01000021">
    <property type="protein sequence ID" value="TDF72675.1"/>
    <property type="molecule type" value="Genomic_DNA"/>
</dbReference>